<dbReference type="InterPro" id="IPR029069">
    <property type="entry name" value="HotDog_dom_sf"/>
</dbReference>
<accession>A0A7V5U1J8</accession>
<reference evidence="4" key="1">
    <citation type="journal article" date="2020" name="mSystems">
        <title>Genome- and Community-Level Interaction Insights into Carbon Utilization and Element Cycling Functions of Hydrothermarchaeota in Hydrothermal Sediment.</title>
        <authorList>
            <person name="Zhou Z."/>
            <person name="Liu Y."/>
            <person name="Xu W."/>
            <person name="Pan J."/>
            <person name="Luo Z.H."/>
            <person name="Li M."/>
        </authorList>
    </citation>
    <scope>NUCLEOTIDE SEQUENCE [LARGE SCALE GENOMIC DNA]</scope>
    <source>
        <strain evidence="4">HyVt-538</strain>
    </source>
</reference>
<dbReference type="Gene3D" id="3.10.129.10">
    <property type="entry name" value="Hotdog Thioesterase"/>
    <property type="match status" value="1"/>
</dbReference>
<feature type="domain" description="Thioesterase" evidence="3">
    <location>
        <begin position="61"/>
        <end position="135"/>
    </location>
</feature>
<dbReference type="SUPFAM" id="SSF54637">
    <property type="entry name" value="Thioesterase/thiol ester dehydrase-isomerase"/>
    <property type="match status" value="1"/>
</dbReference>
<proteinExistence type="inferred from homology"/>
<dbReference type="AlphaFoldDB" id="A0A7V5U1J8"/>
<dbReference type="InterPro" id="IPR006683">
    <property type="entry name" value="Thioestr_dom"/>
</dbReference>
<dbReference type="Proteomes" id="UP000885806">
    <property type="component" value="Unassembled WGS sequence"/>
</dbReference>
<organism evidence="4">
    <name type="scientific">Hellea balneolensis</name>
    <dbReference type="NCBI Taxonomy" id="287478"/>
    <lineage>
        <taxon>Bacteria</taxon>
        <taxon>Pseudomonadati</taxon>
        <taxon>Pseudomonadota</taxon>
        <taxon>Alphaproteobacteria</taxon>
        <taxon>Maricaulales</taxon>
        <taxon>Robiginitomaculaceae</taxon>
        <taxon>Hellea</taxon>
    </lineage>
</organism>
<dbReference type="EMBL" id="DROP01000324">
    <property type="protein sequence ID" value="HHI89263.1"/>
    <property type="molecule type" value="Genomic_DNA"/>
</dbReference>
<dbReference type="CDD" id="cd03443">
    <property type="entry name" value="PaaI_thioesterase"/>
    <property type="match status" value="1"/>
</dbReference>
<dbReference type="GO" id="GO:0047617">
    <property type="term" value="F:fatty acyl-CoA hydrolase activity"/>
    <property type="evidence" value="ECO:0007669"/>
    <property type="project" value="InterPro"/>
</dbReference>
<protein>
    <submittedName>
        <fullName evidence="4">PaaI family thioesterase</fullName>
    </submittedName>
</protein>
<comment type="caution">
    <text evidence="4">The sequence shown here is derived from an EMBL/GenBank/DDBJ whole genome shotgun (WGS) entry which is preliminary data.</text>
</comment>
<dbReference type="InterPro" id="IPR039298">
    <property type="entry name" value="ACOT13"/>
</dbReference>
<sequence length="163" mass="17400">MNSLGAWLTRPGIENLRQLISGELVMPDPMLDCLGYALTDVDENFCVFEGRPGPEHLNITGNVHGGWAMSILDSAAVLCVVTALPKGKLCATNSLEVKFLRPLKSGQACIARGDLITIGQTLAHSRATLKDKTSGKLLAFCSCSVSVFDPREGGEHEYGLTAP</sequence>
<evidence type="ECO:0000256" key="2">
    <source>
        <dbReference type="ARBA" id="ARBA00022801"/>
    </source>
</evidence>
<gene>
    <name evidence="4" type="ORF">ENK01_04840</name>
</gene>
<keyword evidence="2" id="KW-0378">Hydrolase</keyword>
<evidence type="ECO:0000313" key="4">
    <source>
        <dbReference type="EMBL" id="HHI89263.1"/>
    </source>
</evidence>
<evidence type="ECO:0000256" key="1">
    <source>
        <dbReference type="ARBA" id="ARBA00008324"/>
    </source>
</evidence>
<dbReference type="PANTHER" id="PTHR21660:SF1">
    <property type="entry name" value="ACYL-COENZYME A THIOESTERASE 13"/>
    <property type="match status" value="1"/>
</dbReference>
<dbReference type="NCBIfam" id="TIGR00369">
    <property type="entry name" value="unchar_dom_1"/>
    <property type="match status" value="1"/>
</dbReference>
<dbReference type="InterPro" id="IPR003736">
    <property type="entry name" value="PAAI_dom"/>
</dbReference>
<name>A0A7V5U1J8_9PROT</name>
<dbReference type="Pfam" id="PF03061">
    <property type="entry name" value="4HBT"/>
    <property type="match status" value="1"/>
</dbReference>
<comment type="similarity">
    <text evidence="1">Belongs to the thioesterase PaaI family.</text>
</comment>
<evidence type="ECO:0000259" key="3">
    <source>
        <dbReference type="Pfam" id="PF03061"/>
    </source>
</evidence>
<dbReference type="PANTHER" id="PTHR21660">
    <property type="entry name" value="THIOESTERASE SUPERFAMILY MEMBER-RELATED"/>
    <property type="match status" value="1"/>
</dbReference>